<keyword evidence="3" id="KW-1185">Reference proteome</keyword>
<evidence type="ECO:0000313" key="2">
    <source>
        <dbReference type="EMBL" id="KAK8723693.1"/>
    </source>
</evidence>
<dbReference type="EMBL" id="JARKIK010000088">
    <property type="protein sequence ID" value="KAK8723691.1"/>
    <property type="molecule type" value="Genomic_DNA"/>
</dbReference>
<reference evidence="2" key="2">
    <citation type="submission" date="2024-01" db="EMBL/GenBank/DDBJ databases">
        <authorList>
            <person name="He J."/>
            <person name="Wang M."/>
            <person name="Zheng J."/>
            <person name="Liu Z."/>
        </authorList>
    </citation>
    <scope>NUCLEOTIDE SEQUENCE</scope>
    <source>
        <strain evidence="2">ZL_2023a</strain>
        <tissue evidence="2">Muscle</tissue>
    </source>
</reference>
<dbReference type="Proteomes" id="UP001445076">
    <property type="component" value="Unassembled WGS sequence"/>
</dbReference>
<feature type="compositionally biased region" description="Polar residues" evidence="1">
    <location>
        <begin position="21"/>
        <end position="36"/>
    </location>
</feature>
<comment type="caution">
    <text evidence="2">The sequence shown here is derived from an EMBL/GenBank/DDBJ whole genome shotgun (WGS) entry which is preliminary data.</text>
</comment>
<reference evidence="2 3" key="1">
    <citation type="journal article" date="2024" name="BMC Genomics">
        <title>Genome assembly of redclaw crayfish (Cherax quadricarinatus) provides insights into its immune adaptation and hypoxia tolerance.</title>
        <authorList>
            <person name="Liu Z."/>
            <person name="Zheng J."/>
            <person name="Li H."/>
            <person name="Fang K."/>
            <person name="Wang S."/>
            <person name="He J."/>
            <person name="Zhou D."/>
            <person name="Weng S."/>
            <person name="Chi M."/>
            <person name="Gu Z."/>
            <person name="He J."/>
            <person name="Li F."/>
            <person name="Wang M."/>
        </authorList>
    </citation>
    <scope>NUCLEOTIDE SEQUENCE [LARGE SCALE GENOMIC DNA]</scope>
    <source>
        <strain evidence="2">ZL_2023a</strain>
    </source>
</reference>
<gene>
    <name evidence="2" type="ORF">OTU49_011494</name>
</gene>
<evidence type="ECO:0000256" key="1">
    <source>
        <dbReference type="SAM" id="MobiDB-lite"/>
    </source>
</evidence>
<protein>
    <submittedName>
        <fullName evidence="2">Uncharacterized protein</fullName>
    </submittedName>
</protein>
<sequence length="120" mass="13814">MESCSSSPGPKMESRQDTEASPHNSQYSGTQVTLQAPQWLVNGTTTTTTSTSNSEEREREYHRMRLAQLQQEGAVRLQVLEAELALQHQHQHMLQQQHQLKMKILMEKLKRVRENTSLND</sequence>
<organism evidence="2 3">
    <name type="scientific">Cherax quadricarinatus</name>
    <name type="common">Australian red claw crayfish</name>
    <dbReference type="NCBI Taxonomy" id="27406"/>
    <lineage>
        <taxon>Eukaryota</taxon>
        <taxon>Metazoa</taxon>
        <taxon>Ecdysozoa</taxon>
        <taxon>Arthropoda</taxon>
        <taxon>Crustacea</taxon>
        <taxon>Multicrustacea</taxon>
        <taxon>Malacostraca</taxon>
        <taxon>Eumalacostraca</taxon>
        <taxon>Eucarida</taxon>
        <taxon>Decapoda</taxon>
        <taxon>Pleocyemata</taxon>
        <taxon>Astacidea</taxon>
        <taxon>Parastacoidea</taxon>
        <taxon>Parastacidae</taxon>
        <taxon>Cherax</taxon>
    </lineage>
</organism>
<feature type="region of interest" description="Disordered" evidence="1">
    <location>
        <begin position="1"/>
        <end position="60"/>
    </location>
</feature>
<evidence type="ECO:0000313" key="3">
    <source>
        <dbReference type="Proteomes" id="UP001445076"/>
    </source>
</evidence>
<dbReference type="AlphaFoldDB" id="A0AAW0W2P2"/>
<proteinExistence type="predicted"/>
<name>A0AAW0W2P2_CHEQU</name>
<accession>A0AAW0W2P2</accession>
<dbReference type="EMBL" id="JARKIK010000088">
    <property type="protein sequence ID" value="KAK8723693.1"/>
    <property type="molecule type" value="Genomic_DNA"/>
</dbReference>